<comment type="subcellular location">
    <subcellularLocation>
        <location evidence="4">Secreted</location>
    </subcellularLocation>
</comment>
<dbReference type="InterPro" id="IPR039809">
    <property type="entry name" value="Chemokine_b/g/d"/>
</dbReference>
<evidence type="ECO:0000259" key="5">
    <source>
        <dbReference type="SMART" id="SM00199"/>
    </source>
</evidence>
<feature type="signal peptide" evidence="4">
    <location>
        <begin position="1"/>
        <end position="20"/>
    </location>
</feature>
<reference evidence="6" key="1">
    <citation type="submission" date="2025-08" db="UniProtKB">
        <authorList>
            <consortium name="Ensembl"/>
        </authorList>
    </citation>
    <scope>IDENTIFICATION</scope>
</reference>
<organism evidence="6 7">
    <name type="scientific">Oreochromis aureus</name>
    <name type="common">Israeli tilapia</name>
    <name type="synonym">Chromis aureus</name>
    <dbReference type="NCBI Taxonomy" id="47969"/>
    <lineage>
        <taxon>Eukaryota</taxon>
        <taxon>Metazoa</taxon>
        <taxon>Chordata</taxon>
        <taxon>Craniata</taxon>
        <taxon>Vertebrata</taxon>
        <taxon>Euteleostomi</taxon>
        <taxon>Actinopterygii</taxon>
        <taxon>Neopterygii</taxon>
        <taxon>Teleostei</taxon>
        <taxon>Neoteleostei</taxon>
        <taxon>Acanthomorphata</taxon>
        <taxon>Ovalentaria</taxon>
        <taxon>Cichlomorphae</taxon>
        <taxon>Cichliformes</taxon>
        <taxon>Cichlidae</taxon>
        <taxon>African cichlids</taxon>
        <taxon>Pseudocrenilabrinae</taxon>
        <taxon>Oreochromini</taxon>
        <taxon>Oreochromis</taxon>
    </lineage>
</organism>
<name>A0A668RMC0_OREAU</name>
<protein>
    <recommendedName>
        <fullName evidence="4">C-C motif chemokine</fullName>
    </recommendedName>
</protein>
<evidence type="ECO:0000256" key="4">
    <source>
        <dbReference type="RuleBase" id="RU361150"/>
    </source>
</evidence>
<dbReference type="PANTHER" id="PTHR12015">
    <property type="entry name" value="SMALL INDUCIBLE CYTOKINE A"/>
    <property type="match status" value="1"/>
</dbReference>
<keyword evidence="2 4" id="KW-0202">Cytokine</keyword>
<dbReference type="PROSITE" id="PS00472">
    <property type="entry name" value="SMALL_CYTOKINES_CC"/>
    <property type="match status" value="1"/>
</dbReference>
<dbReference type="Pfam" id="PF00048">
    <property type="entry name" value="IL8"/>
    <property type="match status" value="1"/>
</dbReference>
<dbReference type="InterPro" id="IPR036048">
    <property type="entry name" value="Interleukin_8-like_sf"/>
</dbReference>
<keyword evidence="4" id="KW-0964">Secreted</keyword>
<evidence type="ECO:0000256" key="1">
    <source>
        <dbReference type="ARBA" id="ARBA00010868"/>
    </source>
</evidence>
<reference evidence="6" key="2">
    <citation type="submission" date="2025-09" db="UniProtKB">
        <authorList>
            <consortium name="Ensembl"/>
        </authorList>
    </citation>
    <scope>IDENTIFICATION</scope>
</reference>
<accession>A0A668RMC0</accession>
<dbReference type="GO" id="GO:0008009">
    <property type="term" value="F:chemokine activity"/>
    <property type="evidence" value="ECO:0007669"/>
    <property type="project" value="InterPro"/>
</dbReference>
<keyword evidence="4" id="KW-0732">Signal</keyword>
<dbReference type="GO" id="GO:0006955">
    <property type="term" value="P:immune response"/>
    <property type="evidence" value="ECO:0007669"/>
    <property type="project" value="InterPro"/>
</dbReference>
<evidence type="ECO:0000313" key="6">
    <source>
        <dbReference type="Ensembl" id="ENSOABP00000005512.2"/>
    </source>
</evidence>
<feature type="domain" description="Chemokine interleukin-8-like" evidence="5">
    <location>
        <begin position="21"/>
        <end position="82"/>
    </location>
</feature>
<sequence length="87" mass="9843">MMMMILISVVFSLLLSNTFLNVLCPGCCLRFSQRRINPGLIVSYYITDPRCPKTAIILVTKMSRKICVDPSSSWVRNTMKLKDANSP</sequence>
<dbReference type="InterPro" id="IPR000827">
    <property type="entry name" value="Chemokine_CC_CS"/>
</dbReference>
<keyword evidence="7" id="KW-1185">Reference proteome</keyword>
<evidence type="ECO:0000256" key="2">
    <source>
        <dbReference type="ARBA" id="ARBA00022514"/>
    </source>
</evidence>
<dbReference type="GO" id="GO:0005615">
    <property type="term" value="C:extracellular space"/>
    <property type="evidence" value="ECO:0007669"/>
    <property type="project" value="UniProtKB-KW"/>
</dbReference>
<dbReference type="SUPFAM" id="SSF54117">
    <property type="entry name" value="Interleukin 8-like chemokines"/>
    <property type="match status" value="1"/>
</dbReference>
<dbReference type="SMART" id="SM00199">
    <property type="entry name" value="SCY"/>
    <property type="match status" value="1"/>
</dbReference>
<dbReference type="OMA" id="MCAQPAV"/>
<dbReference type="InterPro" id="IPR001811">
    <property type="entry name" value="Chemokine_IL8-like_dom"/>
</dbReference>
<comment type="similarity">
    <text evidence="1 4">Belongs to the intercrine beta (chemokine CC) family.</text>
</comment>
<dbReference type="Proteomes" id="UP000472276">
    <property type="component" value="Unassembled WGS sequence"/>
</dbReference>
<dbReference type="CDD" id="cd00272">
    <property type="entry name" value="Chemokine_CC"/>
    <property type="match status" value="1"/>
</dbReference>
<evidence type="ECO:0000313" key="7">
    <source>
        <dbReference type="Proteomes" id="UP000472276"/>
    </source>
</evidence>
<keyword evidence="4" id="KW-0145">Chemotaxis</keyword>
<feature type="chain" id="PRO_5044045757" description="C-C motif chemokine" evidence="4">
    <location>
        <begin position="21"/>
        <end position="87"/>
    </location>
</feature>
<dbReference type="Gene3D" id="2.40.50.40">
    <property type="match status" value="1"/>
</dbReference>
<evidence type="ECO:0000256" key="3">
    <source>
        <dbReference type="ARBA" id="ARBA00023157"/>
    </source>
</evidence>
<dbReference type="Ensembl" id="ENSOABT00000005714.2">
    <property type="protein sequence ID" value="ENSOABP00000005512.2"/>
    <property type="gene ID" value="ENSOABG00000003074.2"/>
</dbReference>
<keyword evidence="3" id="KW-1015">Disulfide bond</keyword>
<dbReference type="AlphaFoldDB" id="A0A668RMC0"/>
<proteinExistence type="inferred from homology"/>